<dbReference type="Proteomes" id="UP000663814">
    <property type="component" value="Unassembled WGS sequence"/>
</dbReference>
<reference evidence="1 2" key="1">
    <citation type="submission" date="2020-12" db="EMBL/GenBank/DDBJ databases">
        <authorList>
            <person name="Ruan W."/>
            <person name="Khan S.A."/>
            <person name="Jeon C.O."/>
        </authorList>
    </citation>
    <scope>NUCLEOTIDE SEQUENCE [LARGE SCALE GENOMIC DNA]</scope>
    <source>
        <strain evidence="1 2">MA-13</strain>
    </source>
</reference>
<evidence type="ECO:0000313" key="1">
    <source>
        <dbReference type="EMBL" id="MBZ9610375.1"/>
    </source>
</evidence>
<sequence length="334" mass="37925">MIVNDEFAVAKAACQYLARQVQDDGQFVYLRSAKGKHLVNKPYNMLRHCGSVWAMAAFLRIEQHEETKQKCLKALEFARQQIVKCNSPEADAELLFILDRKAIAKLGGNALAYLAFDSFAGQDPLLQQGLLAGLHFFLTPEGAIKFSKFDPYLGLATDFVSEYYPGEAALALCTAGDFETAYRLTIALRDTRDKNKMTQDHWLMQALEVMIKHYLPIKTEGSEQKVRFCLQYLHDLYNEIFNNRVYLGRNTPVACRAEGILSYLAVLHAVGDVNRYIGVRVFLQQLMQELRSYQVQDGEIAGAFLDHNKARIDYTQHSLSVFIRFVAYQKAGIL</sequence>
<proteinExistence type="predicted"/>
<dbReference type="EMBL" id="JAERPS020000001">
    <property type="protein sequence ID" value="MBZ9610375.1"/>
    <property type="molecule type" value="Genomic_DNA"/>
</dbReference>
<keyword evidence="2" id="KW-1185">Reference proteome</keyword>
<reference evidence="1 2" key="2">
    <citation type="submission" date="2021-08" db="EMBL/GenBank/DDBJ databases">
        <title>Rheinheimera aquimaris sp. nov., isolated from seawater of the East Sea in Korea.</title>
        <authorList>
            <person name="Kim K.H."/>
            <person name="Wenting R."/>
            <person name="Kim K.R."/>
            <person name="Jeon C.O."/>
        </authorList>
    </citation>
    <scope>NUCLEOTIDE SEQUENCE [LARGE SCALE GENOMIC DNA]</scope>
    <source>
        <strain evidence="1 2">MA-13</strain>
    </source>
</reference>
<accession>A0ABS7X4B1</accession>
<evidence type="ECO:0000313" key="2">
    <source>
        <dbReference type="Proteomes" id="UP000663814"/>
    </source>
</evidence>
<organism evidence="1 2">
    <name type="scientific">Rheinheimera maricola</name>
    <dbReference type="NCBI Taxonomy" id="2793282"/>
    <lineage>
        <taxon>Bacteria</taxon>
        <taxon>Pseudomonadati</taxon>
        <taxon>Pseudomonadota</taxon>
        <taxon>Gammaproteobacteria</taxon>
        <taxon>Chromatiales</taxon>
        <taxon>Chromatiaceae</taxon>
        <taxon>Rheinheimera</taxon>
    </lineage>
</organism>
<comment type="caution">
    <text evidence="1">The sequence shown here is derived from an EMBL/GenBank/DDBJ whole genome shotgun (WGS) entry which is preliminary data.</text>
</comment>
<name>A0ABS7X4B1_9GAMM</name>
<gene>
    <name evidence="1" type="ORF">I4W93_002075</name>
</gene>
<protein>
    <submittedName>
        <fullName evidence="1">Uncharacterized protein</fullName>
    </submittedName>
</protein>
<dbReference type="RefSeq" id="WP_205310087.1">
    <property type="nucleotide sequence ID" value="NZ_JAERPS020000001.1"/>
</dbReference>